<dbReference type="Proteomes" id="UP001175226">
    <property type="component" value="Unassembled WGS sequence"/>
</dbReference>
<keyword evidence="1" id="KW-1133">Transmembrane helix</keyword>
<keyword evidence="3" id="KW-1185">Reference proteome</keyword>
<dbReference type="Gene3D" id="2.170.15.10">
    <property type="entry name" value="Proaerolysin, chain A, domain 3"/>
    <property type="match status" value="1"/>
</dbReference>
<evidence type="ECO:0000313" key="3">
    <source>
        <dbReference type="Proteomes" id="UP001175226"/>
    </source>
</evidence>
<sequence>MSSPSRCLLNETLPEIFLHTIDAPGSDDSKLMNILNSTPSLTAITIGVFITLLSALSGVTAFPFSELIGILPRDITHVAVDETHRDYLAFKRDGSLYGRYPVDVEFNTLDRRASNQCGKLSVDESKTLPGWDAIEKYANDNLGNGSRNIVTNPTQYLDQPALVCITNDVSELTFSGDPTCQMQNASADGGSVGASGEVNIQVDQGFSTDTSYTITNASTIGVSQTLTAEIGVPEIANVTNELTISAEVTGTASSSFNVSYSNVRKITVKVTAPEGKHCTTKTSTNTCNIQASGNIRYLASGWIWFNYDAVTKGHYKWGVQIEAVLTNQDDRSSFAAFKGSMVAVTKTHYASTCV</sequence>
<gene>
    <name evidence="2" type="ORF">EV421DRAFT_1913134</name>
</gene>
<dbReference type="AlphaFoldDB" id="A0AA39IW43"/>
<organism evidence="2 3">
    <name type="scientific">Armillaria borealis</name>
    <dbReference type="NCBI Taxonomy" id="47425"/>
    <lineage>
        <taxon>Eukaryota</taxon>
        <taxon>Fungi</taxon>
        <taxon>Dikarya</taxon>
        <taxon>Basidiomycota</taxon>
        <taxon>Agaricomycotina</taxon>
        <taxon>Agaricomycetes</taxon>
        <taxon>Agaricomycetidae</taxon>
        <taxon>Agaricales</taxon>
        <taxon>Marasmiineae</taxon>
        <taxon>Physalacriaceae</taxon>
        <taxon>Armillaria</taxon>
    </lineage>
</organism>
<evidence type="ECO:0000313" key="2">
    <source>
        <dbReference type="EMBL" id="KAK0430269.1"/>
    </source>
</evidence>
<accession>A0AA39IW43</accession>
<proteinExistence type="predicted"/>
<keyword evidence="1" id="KW-0472">Membrane</keyword>
<reference evidence="2" key="1">
    <citation type="submission" date="2023-06" db="EMBL/GenBank/DDBJ databases">
        <authorList>
            <consortium name="Lawrence Berkeley National Laboratory"/>
            <person name="Ahrendt S."/>
            <person name="Sahu N."/>
            <person name="Indic B."/>
            <person name="Wong-Bajracharya J."/>
            <person name="Merenyi Z."/>
            <person name="Ke H.-M."/>
            <person name="Monk M."/>
            <person name="Kocsube S."/>
            <person name="Drula E."/>
            <person name="Lipzen A."/>
            <person name="Balint B."/>
            <person name="Henrissat B."/>
            <person name="Andreopoulos B."/>
            <person name="Martin F.M."/>
            <person name="Harder C.B."/>
            <person name="Rigling D."/>
            <person name="Ford K.L."/>
            <person name="Foster G.D."/>
            <person name="Pangilinan J."/>
            <person name="Papanicolaou A."/>
            <person name="Barry K."/>
            <person name="LaButti K."/>
            <person name="Viragh M."/>
            <person name="Koriabine M."/>
            <person name="Yan M."/>
            <person name="Riley R."/>
            <person name="Champramary S."/>
            <person name="Plett K.L."/>
            <person name="Tsai I.J."/>
            <person name="Slot J."/>
            <person name="Sipos G."/>
            <person name="Plett J."/>
            <person name="Nagy L.G."/>
            <person name="Grigoriev I.V."/>
        </authorList>
    </citation>
    <scope>NUCLEOTIDE SEQUENCE</scope>
    <source>
        <strain evidence="2">FPL87.14</strain>
    </source>
</reference>
<keyword evidence="1" id="KW-0812">Transmembrane</keyword>
<dbReference type="EMBL" id="JAUEPT010000159">
    <property type="protein sequence ID" value="KAK0430269.1"/>
    <property type="molecule type" value="Genomic_DNA"/>
</dbReference>
<name>A0AA39IW43_9AGAR</name>
<comment type="caution">
    <text evidence="2">The sequence shown here is derived from an EMBL/GenBank/DDBJ whole genome shotgun (WGS) entry which is preliminary data.</text>
</comment>
<feature type="transmembrane region" description="Helical" evidence="1">
    <location>
        <begin position="41"/>
        <end position="64"/>
    </location>
</feature>
<protein>
    <submittedName>
        <fullName evidence="2">Uncharacterized protein</fullName>
    </submittedName>
</protein>
<evidence type="ECO:0000256" key="1">
    <source>
        <dbReference type="SAM" id="Phobius"/>
    </source>
</evidence>